<dbReference type="Proteomes" id="UP000886520">
    <property type="component" value="Chromosome 10"/>
</dbReference>
<comment type="caution">
    <text evidence="1">The sequence shown here is derived from an EMBL/GenBank/DDBJ whole genome shotgun (WGS) entry which is preliminary data.</text>
</comment>
<keyword evidence="2" id="KW-1185">Reference proteome</keyword>
<sequence>MLRGSFSLRPFHNIIWCALPLEYLLSGGQTLPNACALRWPRRITLLKISRFEVPSVEVEGLMDDEAPFKLAKANTSEHIVYINELRYAFCQSMWTVALLSSCKMILNEMALGGQ</sequence>
<evidence type="ECO:0000313" key="1">
    <source>
        <dbReference type="EMBL" id="KAI5074783.1"/>
    </source>
</evidence>
<protein>
    <submittedName>
        <fullName evidence="1">Uncharacterized protein</fullName>
    </submittedName>
</protein>
<organism evidence="1 2">
    <name type="scientific">Adiantum capillus-veneris</name>
    <name type="common">Maidenhair fern</name>
    <dbReference type="NCBI Taxonomy" id="13818"/>
    <lineage>
        <taxon>Eukaryota</taxon>
        <taxon>Viridiplantae</taxon>
        <taxon>Streptophyta</taxon>
        <taxon>Embryophyta</taxon>
        <taxon>Tracheophyta</taxon>
        <taxon>Polypodiopsida</taxon>
        <taxon>Polypodiidae</taxon>
        <taxon>Polypodiales</taxon>
        <taxon>Pteridineae</taxon>
        <taxon>Pteridaceae</taxon>
        <taxon>Vittarioideae</taxon>
        <taxon>Adiantum</taxon>
    </lineage>
</organism>
<name>A0A9D4ZGM9_ADICA</name>
<dbReference type="EMBL" id="JABFUD020000010">
    <property type="protein sequence ID" value="KAI5074783.1"/>
    <property type="molecule type" value="Genomic_DNA"/>
</dbReference>
<proteinExistence type="predicted"/>
<reference evidence="1" key="1">
    <citation type="submission" date="2021-01" db="EMBL/GenBank/DDBJ databases">
        <title>Adiantum capillus-veneris genome.</title>
        <authorList>
            <person name="Fang Y."/>
            <person name="Liao Q."/>
        </authorList>
    </citation>
    <scope>NUCLEOTIDE SEQUENCE</scope>
    <source>
        <strain evidence="1">H3</strain>
        <tissue evidence="1">Leaf</tissue>
    </source>
</reference>
<dbReference type="AlphaFoldDB" id="A0A9D4ZGM9"/>
<evidence type="ECO:0000313" key="2">
    <source>
        <dbReference type="Proteomes" id="UP000886520"/>
    </source>
</evidence>
<gene>
    <name evidence="1" type="ORF">GOP47_0010744</name>
</gene>
<accession>A0A9D4ZGM9</accession>